<dbReference type="STRING" id="1121950.SAMN02745243_00027"/>
<keyword evidence="6" id="KW-1133">Transmembrane helix</keyword>
<feature type="modified residue" description="FMN phosphoryl threonine" evidence="6">
    <location>
        <position position="177"/>
    </location>
</feature>
<evidence type="ECO:0000256" key="2">
    <source>
        <dbReference type="ARBA" id="ARBA00022553"/>
    </source>
</evidence>
<dbReference type="EMBL" id="FQZY01000005">
    <property type="protein sequence ID" value="SHJ21800.1"/>
    <property type="molecule type" value="Genomic_DNA"/>
</dbReference>
<keyword evidence="6" id="KW-1278">Translocase</keyword>
<reference evidence="8 9" key="1">
    <citation type="submission" date="2016-11" db="EMBL/GenBank/DDBJ databases">
        <authorList>
            <person name="Jaros S."/>
            <person name="Januszkiewicz K."/>
            <person name="Wedrychowicz H."/>
        </authorList>
    </citation>
    <scope>NUCLEOTIDE SEQUENCE [LARGE SCALE GENOMIC DNA]</scope>
    <source>
        <strain evidence="8 9">DSM 15480</strain>
    </source>
</reference>
<gene>
    <name evidence="6" type="primary">rnfG</name>
    <name evidence="8" type="ORF">SAMN02745243_00027</name>
</gene>
<dbReference type="OrthoDB" id="9787579at2"/>
<keyword evidence="5 6" id="KW-0249">Electron transport</keyword>
<dbReference type="InterPro" id="IPR010209">
    <property type="entry name" value="Ion_transpt_RnfG/RsxG"/>
</dbReference>
<dbReference type="GO" id="GO:0009055">
    <property type="term" value="F:electron transfer activity"/>
    <property type="evidence" value="ECO:0007669"/>
    <property type="project" value="InterPro"/>
</dbReference>
<evidence type="ECO:0000256" key="1">
    <source>
        <dbReference type="ARBA" id="ARBA00022448"/>
    </source>
</evidence>
<comment type="cofactor">
    <cofactor evidence="6">
        <name>FMN</name>
        <dbReference type="ChEBI" id="CHEBI:58210"/>
    </cofactor>
</comment>
<dbReference type="HAMAP" id="MF_00479">
    <property type="entry name" value="RsxG_RnfG"/>
    <property type="match status" value="1"/>
</dbReference>
<dbReference type="GO" id="GO:0010181">
    <property type="term" value="F:FMN binding"/>
    <property type="evidence" value="ECO:0007669"/>
    <property type="project" value="InterPro"/>
</dbReference>
<dbReference type="GO" id="GO:0022900">
    <property type="term" value="P:electron transport chain"/>
    <property type="evidence" value="ECO:0007669"/>
    <property type="project" value="UniProtKB-UniRule"/>
</dbReference>
<comment type="similarity">
    <text evidence="6">Belongs to the RnfG family.</text>
</comment>
<protein>
    <recommendedName>
        <fullName evidence="6">Ion-translocating oxidoreductase complex subunit G</fullName>
        <ecNumber evidence="6">7.-.-.-</ecNumber>
    </recommendedName>
    <alternativeName>
        <fullName evidence="6">Rnf electron transport complex subunit G</fullName>
    </alternativeName>
</protein>
<evidence type="ECO:0000313" key="9">
    <source>
        <dbReference type="Proteomes" id="UP000184301"/>
    </source>
</evidence>
<organism evidence="8 9">
    <name type="scientific">Hespellia stercorisuis DSM 15480</name>
    <dbReference type="NCBI Taxonomy" id="1121950"/>
    <lineage>
        <taxon>Bacteria</taxon>
        <taxon>Bacillati</taxon>
        <taxon>Bacillota</taxon>
        <taxon>Clostridia</taxon>
        <taxon>Lachnospirales</taxon>
        <taxon>Lachnospiraceae</taxon>
        <taxon>Hespellia</taxon>
    </lineage>
</organism>
<proteinExistence type="inferred from homology"/>
<dbReference type="NCBIfam" id="TIGR01947">
    <property type="entry name" value="rnfG"/>
    <property type="match status" value="1"/>
</dbReference>
<evidence type="ECO:0000259" key="7">
    <source>
        <dbReference type="SMART" id="SM00900"/>
    </source>
</evidence>
<keyword evidence="9" id="KW-1185">Reference proteome</keyword>
<comment type="subcellular location">
    <subcellularLocation>
        <location evidence="6">Cell membrane</location>
        <topology evidence="6">Single-pass membrane protein</topology>
    </subcellularLocation>
</comment>
<evidence type="ECO:0000256" key="5">
    <source>
        <dbReference type="ARBA" id="ARBA00022982"/>
    </source>
</evidence>
<dbReference type="AlphaFoldDB" id="A0A1M6HHV6"/>
<comment type="subunit">
    <text evidence="6">The complex is composed of six subunits: RnfA, RnfB, RnfC, RnfD, RnfE and RnfG.</text>
</comment>
<accession>A0A1M6HHV6</accession>
<comment type="function">
    <text evidence="6">Part of a membrane-bound complex that couples electron transfer with translocation of ions across the membrane.</text>
</comment>
<feature type="domain" description="FMN-binding" evidence="7">
    <location>
        <begin position="105"/>
        <end position="194"/>
    </location>
</feature>
<dbReference type="InterPro" id="IPR007329">
    <property type="entry name" value="FMN-bd"/>
</dbReference>
<dbReference type="SMART" id="SM00900">
    <property type="entry name" value="FMN_bind"/>
    <property type="match status" value="1"/>
</dbReference>
<evidence type="ECO:0000256" key="4">
    <source>
        <dbReference type="ARBA" id="ARBA00022643"/>
    </source>
</evidence>
<sequence length="204" mass="21272">MNKTIKNALILTAITMVAGFCLGIVYEVTKAPIATAQENAKQEAYKAVLADAEEFSAYEAFDADDAASILKDAGLTSDIIDEVAEAKDGSGETVGYVITVTSKEGYGGDIKISTGIDMTGTVKGVSILSISETAGLGMKAAEQTFQDQFKDKQVEQFAYTKTGATEDGQIDALSGATITTNAFTNDVNAALAYYQAVLAEGGSN</sequence>
<keyword evidence="1 6" id="KW-0813">Transport</keyword>
<evidence type="ECO:0000313" key="8">
    <source>
        <dbReference type="EMBL" id="SHJ21800.1"/>
    </source>
</evidence>
<dbReference type="PANTHER" id="PTHR36118:SF1">
    <property type="entry name" value="ION-TRANSLOCATING OXIDOREDUCTASE COMPLEX SUBUNIT G"/>
    <property type="match status" value="1"/>
</dbReference>
<evidence type="ECO:0000256" key="3">
    <source>
        <dbReference type="ARBA" id="ARBA00022630"/>
    </source>
</evidence>
<keyword evidence="3 6" id="KW-0285">Flavoprotein</keyword>
<dbReference type="PANTHER" id="PTHR36118">
    <property type="entry name" value="ION-TRANSLOCATING OXIDOREDUCTASE COMPLEX SUBUNIT G"/>
    <property type="match status" value="1"/>
</dbReference>
<dbReference type="RefSeq" id="WP_073103498.1">
    <property type="nucleotide sequence ID" value="NZ_FQZY01000005.1"/>
</dbReference>
<keyword evidence="6" id="KW-0472">Membrane</keyword>
<keyword evidence="6" id="KW-0812">Transmembrane</keyword>
<dbReference type="EC" id="7.-.-.-" evidence="6"/>
<dbReference type="PIRSF" id="PIRSF006091">
    <property type="entry name" value="E_trnsport_RnfG"/>
    <property type="match status" value="1"/>
</dbReference>
<keyword evidence="4 6" id="KW-0288">FMN</keyword>
<dbReference type="GO" id="GO:0005886">
    <property type="term" value="C:plasma membrane"/>
    <property type="evidence" value="ECO:0007669"/>
    <property type="project" value="UniProtKB-SubCell"/>
</dbReference>
<dbReference type="Pfam" id="PF04205">
    <property type="entry name" value="FMN_bind"/>
    <property type="match status" value="1"/>
</dbReference>
<dbReference type="Proteomes" id="UP000184301">
    <property type="component" value="Unassembled WGS sequence"/>
</dbReference>
<keyword evidence="2 6" id="KW-0597">Phosphoprotein</keyword>
<name>A0A1M6HHV6_9FIRM</name>
<keyword evidence="6" id="KW-1003">Cell membrane</keyword>
<evidence type="ECO:0000256" key="6">
    <source>
        <dbReference type="HAMAP-Rule" id="MF_00479"/>
    </source>
</evidence>